<dbReference type="RefSeq" id="YP_004010305.1">
    <property type="nucleotide sequence ID" value="NC_014663.1"/>
</dbReference>
<dbReference type="Proteomes" id="UP000008731">
    <property type="component" value="Segment"/>
</dbReference>
<dbReference type="InterPro" id="IPR015982">
    <property type="entry name" value="Baseplate_struct_Gp11_N_sf"/>
</dbReference>
<dbReference type="SUPFAM" id="SSF56558">
    <property type="entry name" value="Baseplate structural protein gp11"/>
    <property type="match status" value="1"/>
</dbReference>
<name>E5EPV2_9CAUD</name>
<dbReference type="OrthoDB" id="8112at10239"/>
<accession>E5EPV2</accession>
<evidence type="ECO:0000313" key="1">
    <source>
        <dbReference type="EMBL" id="ADG60068.1"/>
    </source>
</evidence>
<dbReference type="GeneID" id="9926602"/>
<dbReference type="Pfam" id="PF08677">
    <property type="entry name" value="GP11"/>
    <property type="match status" value="1"/>
</dbReference>
<reference evidence="1 2" key="1">
    <citation type="journal article" date="2010" name="Virol. J.">
        <title>Genomes of the T4-related bacteriophages as windows on microbial genome evolution.</title>
        <authorList>
            <person name="Petrov V.M."/>
            <person name="Ratnayaka S."/>
            <person name="Nolan J.M."/>
            <person name="Miller E.S."/>
            <person name="Karam J.D."/>
        </authorList>
    </citation>
    <scope>NUCLEOTIDE SEQUENCE [LARGE SCALE GENOMIC DNA]</scope>
</reference>
<dbReference type="Gene3D" id="2.20.20.20">
    <property type="entry name" value="Baseplate structural protein gp11, C-terminal domain"/>
    <property type="match status" value="1"/>
</dbReference>
<keyword evidence="2" id="KW-1185">Reference proteome</keyword>
<protein>
    <submittedName>
        <fullName evidence="1">Gp11 base plate wedge completion tail pin protein</fullName>
    </submittedName>
</protein>
<dbReference type="Gene3D" id="1.10.286.30">
    <property type="entry name" value="Baseplate structural protein GP11, N-terminal domain"/>
    <property type="match status" value="1"/>
</dbReference>
<sequence length="218" mass="23330">MSNNLTLSRNISRDASFHKFATKHESIIIGNNQPYGSPTINQTLQGIHYANTQSAIDDCVAMFEMPKGACIINTTGVSPAAISQVDDFTFVGNVSIPGATVGSTAIIDFYGFPVTVTQGDTGEEVASKVKIALETAASQNHVFSSVGFGSTLDILQIRYIDGQTHILPQTSTFGVKVTQTIASPAKPGYGVWRRIGTETKTLDGAATPITLYYFEREA</sequence>
<evidence type="ECO:0000313" key="2">
    <source>
        <dbReference type="Proteomes" id="UP000008731"/>
    </source>
</evidence>
<organism evidence="1 2">
    <name type="scientific">Acinetobacter phage Acj9</name>
    <dbReference type="NCBI Taxonomy" id="760939"/>
    <lineage>
        <taxon>Viruses</taxon>
        <taxon>Duplodnaviria</taxon>
        <taxon>Heunggongvirae</taxon>
        <taxon>Uroviricota</taxon>
        <taxon>Caudoviricetes</taxon>
        <taxon>Pantevenvirales</taxon>
        <taxon>Straboviridae</taxon>
        <taxon>Twarogvirinae</taxon>
        <taxon>Acajnonavirus</taxon>
        <taxon>Acajnonavirus acj9</taxon>
    </lineage>
</organism>
<dbReference type="InterPro" id="IPR015976">
    <property type="entry name" value="Phage_T4_Gp11_C"/>
</dbReference>
<dbReference type="EMBL" id="HM004124">
    <property type="protein sequence ID" value="ADG60068.1"/>
    <property type="molecule type" value="Genomic_DNA"/>
</dbReference>
<dbReference type="InterPro" id="IPR043180">
    <property type="entry name" value="Baseplate_struct_Gp11_C"/>
</dbReference>
<dbReference type="Gene3D" id="3.90.1160.10">
    <property type="entry name" value="Baseplate structural protein gp11, finger domain"/>
    <property type="match status" value="1"/>
</dbReference>
<dbReference type="KEGG" id="vg:9926602"/>
<dbReference type="InterPro" id="IPR036214">
    <property type="entry name" value="Gp11_sf"/>
</dbReference>
<proteinExistence type="predicted"/>
<dbReference type="InterPro" id="IPR014791">
    <property type="entry name" value="Baseplate_struct_Gp11"/>
</dbReference>
<gene>
    <name evidence="1" type="primary">11</name>
    <name evidence="1" type="ORF">Acj9p168</name>
</gene>